<evidence type="ECO:0000256" key="1">
    <source>
        <dbReference type="ARBA" id="ARBA00005250"/>
    </source>
</evidence>
<dbReference type="InterPro" id="IPR001279">
    <property type="entry name" value="Metallo-B-lactamas"/>
</dbReference>
<dbReference type="PANTHER" id="PTHR42951">
    <property type="entry name" value="METALLO-BETA-LACTAMASE DOMAIN-CONTAINING"/>
    <property type="match status" value="1"/>
</dbReference>
<dbReference type="EMBL" id="JACNIG010000159">
    <property type="protein sequence ID" value="MBC8431612.1"/>
    <property type="molecule type" value="Genomic_DNA"/>
</dbReference>
<reference evidence="3 4" key="1">
    <citation type="submission" date="2020-08" db="EMBL/GenBank/DDBJ databases">
        <title>Bridging the membrane lipid divide: bacteria of the FCB group superphylum have the potential to synthesize archaeal ether lipids.</title>
        <authorList>
            <person name="Villanueva L."/>
            <person name="Von Meijenfeldt F.A.B."/>
            <person name="Westbye A.B."/>
            <person name="Yadav S."/>
            <person name="Hopmans E.C."/>
            <person name="Dutilh B.E."/>
            <person name="Sinninghe Damste J.S."/>
        </authorList>
    </citation>
    <scope>NUCLEOTIDE SEQUENCE [LARGE SCALE GENOMIC DNA]</scope>
    <source>
        <strain evidence="3">NIOZ-UU17</strain>
    </source>
</reference>
<dbReference type="InterPro" id="IPR036866">
    <property type="entry name" value="RibonucZ/Hydroxyglut_hydro"/>
</dbReference>
<dbReference type="PANTHER" id="PTHR42951:SF4">
    <property type="entry name" value="ACYL-COENZYME A THIOESTERASE MBLAC2"/>
    <property type="match status" value="1"/>
</dbReference>
<evidence type="ECO:0000259" key="2">
    <source>
        <dbReference type="SMART" id="SM00849"/>
    </source>
</evidence>
<accession>A0A8J6P1Z3</accession>
<gene>
    <name evidence="3" type="ORF">H8D96_06800</name>
</gene>
<name>A0A8J6P1Z3_9BACT</name>
<dbReference type="SUPFAM" id="SSF56281">
    <property type="entry name" value="Metallo-hydrolase/oxidoreductase"/>
    <property type="match status" value="1"/>
</dbReference>
<protein>
    <submittedName>
        <fullName evidence="3">MBL fold metallo-hydrolase</fullName>
    </submittedName>
</protein>
<evidence type="ECO:0000313" key="4">
    <source>
        <dbReference type="Proteomes" id="UP000605201"/>
    </source>
</evidence>
<evidence type="ECO:0000313" key="3">
    <source>
        <dbReference type="EMBL" id="MBC8431612.1"/>
    </source>
</evidence>
<comment type="caution">
    <text evidence="3">The sequence shown here is derived from an EMBL/GenBank/DDBJ whole genome shotgun (WGS) entry which is preliminary data.</text>
</comment>
<dbReference type="Gene3D" id="3.60.15.10">
    <property type="entry name" value="Ribonuclease Z/Hydroxyacylglutathione hydrolase-like"/>
    <property type="match status" value="1"/>
</dbReference>
<dbReference type="Pfam" id="PF00753">
    <property type="entry name" value="Lactamase_B"/>
    <property type="match status" value="1"/>
</dbReference>
<dbReference type="SMART" id="SM00849">
    <property type="entry name" value="Lactamase_B"/>
    <property type="match status" value="1"/>
</dbReference>
<proteinExistence type="inferred from homology"/>
<dbReference type="Proteomes" id="UP000605201">
    <property type="component" value="Unassembled WGS sequence"/>
</dbReference>
<feature type="domain" description="Metallo-beta-lactamase" evidence="2">
    <location>
        <begin position="31"/>
        <end position="216"/>
    </location>
</feature>
<comment type="similarity">
    <text evidence="1">Belongs to the metallo-beta-lactamase superfamily. Class-B beta-lactamase family.</text>
</comment>
<organism evidence="3 4">
    <name type="scientific">Candidatus Desulfatibia vada</name>
    <dbReference type="NCBI Taxonomy" id="2841696"/>
    <lineage>
        <taxon>Bacteria</taxon>
        <taxon>Pseudomonadati</taxon>
        <taxon>Thermodesulfobacteriota</taxon>
        <taxon>Desulfobacteria</taxon>
        <taxon>Desulfobacterales</taxon>
        <taxon>Desulfobacterales incertae sedis</taxon>
        <taxon>Candidatus Desulfatibia</taxon>
    </lineage>
</organism>
<dbReference type="AlphaFoldDB" id="A0A8J6P1Z3"/>
<dbReference type="InterPro" id="IPR050855">
    <property type="entry name" value="NDM-1-like"/>
</dbReference>
<sequence>MGMGFEEIDYIHELVEDFYFVQGNGRGLFPYCNGYLLTGEETVLIDTGIGEGKIREIDKKSRIDVVIITHSHPDHIRNWDLLKDRHLLLPQQTPDAVYDLELLGQRFAGTLEGGAGWVEVFGRGLGILPLREPDGRFDDGDLLKVGGAELEAIHAPGHLDDHYCFLDRKSGTLITTDIDFSSFGPWYCNPEADIELFQATVEKVMSLPYYRVCSSHKTAIEGRAIREFEAFVAGFDRHKRTVLELCRPSMTVEEITAMSPFFKGRIPDGVIQRTFEGNMIKKILDLLVRDGAVEESEGRFRRV</sequence>
<dbReference type="GO" id="GO:0017001">
    <property type="term" value="P:antibiotic catabolic process"/>
    <property type="evidence" value="ECO:0007669"/>
    <property type="project" value="UniProtKB-ARBA"/>
</dbReference>